<feature type="compositionally biased region" description="Basic and acidic residues" evidence="1">
    <location>
        <begin position="156"/>
        <end position="172"/>
    </location>
</feature>
<dbReference type="PANTHER" id="PTHR33735:SF2">
    <property type="entry name" value="OS09G0468900 PROTEIN"/>
    <property type="match status" value="1"/>
</dbReference>
<feature type="region of interest" description="Disordered" evidence="1">
    <location>
        <begin position="156"/>
        <end position="182"/>
    </location>
</feature>
<feature type="region of interest" description="Disordered" evidence="1">
    <location>
        <begin position="1"/>
        <end position="29"/>
    </location>
</feature>
<organism evidence="2 3">
    <name type="scientific">Cocos nucifera</name>
    <name type="common">Coconut palm</name>
    <dbReference type="NCBI Taxonomy" id="13894"/>
    <lineage>
        <taxon>Eukaryota</taxon>
        <taxon>Viridiplantae</taxon>
        <taxon>Streptophyta</taxon>
        <taxon>Embryophyta</taxon>
        <taxon>Tracheophyta</taxon>
        <taxon>Spermatophyta</taxon>
        <taxon>Magnoliopsida</taxon>
        <taxon>Liliopsida</taxon>
        <taxon>Arecaceae</taxon>
        <taxon>Arecoideae</taxon>
        <taxon>Cocoseae</taxon>
        <taxon>Attaleinae</taxon>
        <taxon>Cocos</taxon>
    </lineage>
</organism>
<protein>
    <submittedName>
        <fullName evidence="2">Uncharacterized protein</fullName>
    </submittedName>
</protein>
<dbReference type="AlphaFoldDB" id="A0A8K0I8E4"/>
<comment type="caution">
    <text evidence="2">The sequence shown here is derived from an EMBL/GenBank/DDBJ whole genome shotgun (WGS) entry which is preliminary data.</text>
</comment>
<reference evidence="2" key="2">
    <citation type="submission" date="2019-07" db="EMBL/GenBank/DDBJ databases">
        <authorList>
            <person name="Yang Y."/>
            <person name="Bocs S."/>
            <person name="Baudouin L."/>
        </authorList>
    </citation>
    <scope>NUCLEOTIDE SEQUENCE</scope>
    <source>
        <tissue evidence="2">Spear leaf of Hainan Tall coconut</tissue>
    </source>
</reference>
<evidence type="ECO:0000256" key="1">
    <source>
        <dbReference type="SAM" id="MobiDB-lite"/>
    </source>
</evidence>
<sequence length="182" mass="19804">MQSSGVDGTKSSEEGAKETNSNAGRVKPSGRGLPLPNIPIWARWVLGSIVCLALPYYKRILRIEDGVEKAAETILETVEKVAEITEEIASDVADALPGGTSLKEAALKIENIADQIDKDAEKAEAFLHKVDQIEEQVDALVEPIIEKGELIEKEIQAEREVEEREIPADKEANPSTGETSDK</sequence>
<name>A0A8K0I8E4_COCNU</name>
<dbReference type="EMBL" id="CM017876">
    <property type="protein sequence ID" value="KAG1342315.1"/>
    <property type="molecule type" value="Genomic_DNA"/>
</dbReference>
<dbReference type="PANTHER" id="PTHR33735">
    <property type="entry name" value="EXPRESSED PROTEIN"/>
    <property type="match status" value="1"/>
</dbReference>
<dbReference type="OrthoDB" id="783687at2759"/>
<feature type="compositionally biased region" description="Polar residues" evidence="1">
    <location>
        <begin position="173"/>
        <end position="182"/>
    </location>
</feature>
<dbReference type="Proteomes" id="UP000797356">
    <property type="component" value="Chromosome 5"/>
</dbReference>
<accession>A0A8K0I8E4</accession>
<keyword evidence="3" id="KW-1185">Reference proteome</keyword>
<evidence type="ECO:0000313" key="2">
    <source>
        <dbReference type="EMBL" id="KAG1342315.1"/>
    </source>
</evidence>
<proteinExistence type="predicted"/>
<reference evidence="2" key="1">
    <citation type="journal article" date="2017" name="Gigascience">
        <title>The genome draft of coconut (Cocos nucifera).</title>
        <authorList>
            <person name="Xiao Y."/>
            <person name="Xu P."/>
            <person name="Fan H."/>
            <person name="Baudouin L."/>
            <person name="Xia W."/>
            <person name="Bocs S."/>
            <person name="Xu J."/>
            <person name="Li Q."/>
            <person name="Guo A."/>
            <person name="Zhou L."/>
            <person name="Li J."/>
            <person name="Wu Y."/>
            <person name="Ma Z."/>
            <person name="Armero A."/>
            <person name="Issali A.E."/>
            <person name="Liu N."/>
            <person name="Peng M."/>
            <person name="Yang Y."/>
        </authorList>
    </citation>
    <scope>NUCLEOTIDE SEQUENCE</scope>
    <source>
        <tissue evidence="2">Spear leaf of Hainan Tall coconut</tissue>
    </source>
</reference>
<evidence type="ECO:0000313" key="3">
    <source>
        <dbReference type="Proteomes" id="UP000797356"/>
    </source>
</evidence>
<gene>
    <name evidence="2" type="ORF">COCNU_05G005440</name>
</gene>